<feature type="domain" description="Aminotransferase class V" evidence="1">
    <location>
        <begin position="35"/>
        <end position="456"/>
    </location>
</feature>
<gene>
    <name evidence="2" type="ORF">Q9L58_005217</name>
</gene>
<evidence type="ECO:0000313" key="2">
    <source>
        <dbReference type="EMBL" id="KAL0635784.1"/>
    </source>
</evidence>
<proteinExistence type="predicted"/>
<dbReference type="InterPro" id="IPR000192">
    <property type="entry name" value="Aminotrans_V_dom"/>
</dbReference>
<dbReference type="Proteomes" id="UP001447188">
    <property type="component" value="Unassembled WGS sequence"/>
</dbReference>
<dbReference type="Gene3D" id="3.40.640.10">
    <property type="entry name" value="Type I PLP-dependent aspartate aminotransferase-like (Major domain)"/>
    <property type="match status" value="1"/>
</dbReference>
<evidence type="ECO:0000259" key="1">
    <source>
        <dbReference type="Pfam" id="PF00266"/>
    </source>
</evidence>
<sequence>MQALFSRRRDLVGQGYNPRVENMRREEYPQLRDATYLDHSGTTLYSTSLVKSFSADLRKNLYGNPHSHNPSSKLASNSINSVRLRVLDLFNTDSTKYDVVFCANATAAIKLVADSFSGHPDGFDYKFHRDAHTSLVGVRELSKSSHCFLSDNETDIWLSTERDTTPDGDTKVGLFAWPGQSNFSGRRLPQNTWSDCLRHRHKNYYSLFDAAALAMTKPLDLSDSSAAPDFIALSFYKMFGFPNLGALIVRRESAGILQSRHYFGGGTVDSLVADVDWKARKLHGDPHDYLEDGTCAFHSIVALGHAITSHAKLFGNFASISLHTASLAVFLAGRLAALTHPRTGIRVVDLYCEHDYANTRVQGPVITFNLRSASGEWIGYSGVEFAAAEKNIHIRTGGHCNPGGVAYFCGLSGAEMEQNFKEGHVCGDENDVMNGKPTGAVRVSLGAMSTVEDVLKFLDFIKEKYIAIESDKEGWRARGSRMARILCSDIRL</sequence>
<dbReference type="PANTHER" id="PTHR14237:SF80">
    <property type="entry name" value="MOLYBDENUM COFACTOR SULFURASE"/>
    <property type="match status" value="1"/>
</dbReference>
<dbReference type="EMBL" id="JBBBZM010000062">
    <property type="protein sequence ID" value="KAL0635784.1"/>
    <property type="molecule type" value="Genomic_DNA"/>
</dbReference>
<dbReference type="PANTHER" id="PTHR14237">
    <property type="entry name" value="MOLYBDOPTERIN COFACTOR SULFURASE MOSC"/>
    <property type="match status" value="1"/>
</dbReference>
<keyword evidence="3" id="KW-1185">Reference proteome</keyword>
<comment type="caution">
    <text evidence="2">The sequence shown here is derived from an EMBL/GenBank/DDBJ whole genome shotgun (WGS) entry which is preliminary data.</text>
</comment>
<reference evidence="2 3" key="1">
    <citation type="submission" date="2024-02" db="EMBL/GenBank/DDBJ databases">
        <title>Discinaceae phylogenomics.</title>
        <authorList>
            <person name="Dirks A.C."/>
            <person name="James T.Y."/>
        </authorList>
    </citation>
    <scope>NUCLEOTIDE SEQUENCE [LARGE SCALE GENOMIC DNA]</scope>
    <source>
        <strain evidence="2 3">ACD0624</strain>
    </source>
</reference>
<dbReference type="SUPFAM" id="SSF53383">
    <property type="entry name" value="PLP-dependent transferases"/>
    <property type="match status" value="1"/>
</dbReference>
<protein>
    <recommendedName>
        <fullName evidence="1">Aminotransferase class V domain-containing protein</fullName>
    </recommendedName>
</protein>
<dbReference type="InterPro" id="IPR015421">
    <property type="entry name" value="PyrdxlP-dep_Trfase_major"/>
</dbReference>
<organism evidence="2 3">
    <name type="scientific">Discina gigas</name>
    <dbReference type="NCBI Taxonomy" id="1032678"/>
    <lineage>
        <taxon>Eukaryota</taxon>
        <taxon>Fungi</taxon>
        <taxon>Dikarya</taxon>
        <taxon>Ascomycota</taxon>
        <taxon>Pezizomycotina</taxon>
        <taxon>Pezizomycetes</taxon>
        <taxon>Pezizales</taxon>
        <taxon>Discinaceae</taxon>
        <taxon>Discina</taxon>
    </lineage>
</organism>
<name>A0ABR3GIM0_9PEZI</name>
<dbReference type="Pfam" id="PF00266">
    <property type="entry name" value="Aminotran_5"/>
    <property type="match status" value="1"/>
</dbReference>
<evidence type="ECO:0000313" key="3">
    <source>
        <dbReference type="Proteomes" id="UP001447188"/>
    </source>
</evidence>
<accession>A0ABR3GIM0</accession>
<dbReference type="InterPro" id="IPR015424">
    <property type="entry name" value="PyrdxlP-dep_Trfase"/>
</dbReference>